<comment type="similarity">
    <text evidence="1">Belongs to the ABC transporter superfamily.</text>
</comment>
<keyword evidence="4" id="KW-0067">ATP-binding</keyword>
<dbReference type="OrthoDB" id="9806726at2"/>
<accession>A0A0A2AFX0</accession>
<dbReference type="eggNOG" id="COG1121">
    <property type="taxonomic scope" value="Bacteria"/>
</dbReference>
<dbReference type="SUPFAM" id="SSF52540">
    <property type="entry name" value="P-loop containing nucleoside triphosphate hydrolases"/>
    <property type="match status" value="1"/>
</dbReference>
<dbReference type="GO" id="GO:0005524">
    <property type="term" value="F:ATP binding"/>
    <property type="evidence" value="ECO:0007669"/>
    <property type="project" value="UniProtKB-KW"/>
</dbReference>
<evidence type="ECO:0000313" key="6">
    <source>
        <dbReference type="EMBL" id="KGF99429.1"/>
    </source>
</evidence>
<evidence type="ECO:0000256" key="1">
    <source>
        <dbReference type="ARBA" id="ARBA00005417"/>
    </source>
</evidence>
<dbReference type="PANTHER" id="PTHR42734">
    <property type="entry name" value="METAL TRANSPORT SYSTEM ATP-BINDING PROTEIN TM_0124-RELATED"/>
    <property type="match status" value="1"/>
</dbReference>
<dbReference type="EMBL" id="JNAM01000001">
    <property type="protein sequence ID" value="KGF99429.1"/>
    <property type="molecule type" value="Genomic_DNA"/>
</dbReference>
<dbReference type="Proteomes" id="UP000030445">
    <property type="component" value="Unassembled WGS sequence"/>
</dbReference>
<dbReference type="InterPro" id="IPR050153">
    <property type="entry name" value="Metal_Ion_Import_ABC"/>
</dbReference>
<dbReference type="AlphaFoldDB" id="A0A0A2AFX0"/>
<dbReference type="CDD" id="cd03235">
    <property type="entry name" value="ABC_Metallic_Cations"/>
    <property type="match status" value="1"/>
</dbReference>
<feature type="domain" description="ABC transporter" evidence="5">
    <location>
        <begin position="4"/>
        <end position="250"/>
    </location>
</feature>
<dbReference type="InterPro" id="IPR003593">
    <property type="entry name" value="AAA+_ATPase"/>
</dbReference>
<keyword evidence="3" id="KW-0547">Nucleotide-binding</keyword>
<gene>
    <name evidence="6" type="ORF">EU96_0036</name>
</gene>
<dbReference type="InterPro" id="IPR027417">
    <property type="entry name" value="P-loop_NTPase"/>
</dbReference>
<reference evidence="7" key="1">
    <citation type="journal article" date="2014" name="Sci. Data">
        <title>Genomes of diverse isolates of the marine cyanobacterium Prochlorococcus.</title>
        <authorList>
            <person name="Biller S."/>
            <person name="Berube P."/>
            <person name="Thompson J."/>
            <person name="Kelly L."/>
            <person name="Roggensack S."/>
            <person name="Awad L."/>
            <person name="Roache-Johnson K."/>
            <person name="Ding H."/>
            <person name="Giovannoni S.J."/>
            <person name="Moore L.R."/>
            <person name="Chisholm S.W."/>
        </authorList>
    </citation>
    <scope>NUCLEOTIDE SEQUENCE [LARGE SCALE GENOMIC DNA]</scope>
    <source>
        <strain evidence="7">MIT 9302</strain>
    </source>
</reference>
<name>A0A0A2AFX0_PROMR</name>
<comment type="caution">
    <text evidence="6">The sequence shown here is derived from an EMBL/GenBank/DDBJ whole genome shotgun (WGS) entry which is preliminary data.</text>
</comment>
<evidence type="ECO:0000256" key="4">
    <source>
        <dbReference type="ARBA" id="ARBA00022840"/>
    </source>
</evidence>
<dbReference type="InterPro" id="IPR017871">
    <property type="entry name" value="ABC_transporter-like_CS"/>
</dbReference>
<dbReference type="Gene3D" id="3.40.50.300">
    <property type="entry name" value="P-loop containing nucleotide triphosphate hydrolases"/>
    <property type="match status" value="1"/>
</dbReference>
<evidence type="ECO:0000313" key="7">
    <source>
        <dbReference type="Proteomes" id="UP000030445"/>
    </source>
</evidence>
<dbReference type="GO" id="GO:0016887">
    <property type="term" value="F:ATP hydrolysis activity"/>
    <property type="evidence" value="ECO:0007669"/>
    <property type="project" value="InterPro"/>
</dbReference>
<sequence>MSLLVAENLSYSYAKNVSPAISKVSVTVEPGTLTALVGPNGAGKSTLLRLLQGQCIPDNGQITIDGEKLIRQRSQVALMPQRSSMNWKFPITVEKLVSLGQINYSKSKRSSPFQIKALLANPNAWINKCCELEATMQRVGIANIANRRLDSLSGGQQQRALLAKTLMSPAKIYLLDEPCAALDPPAKEDFLKIVRQLADAGLSLLVSSHDWGTSLNSYDQVIVLDKAVLASGSPDSIKDKLEDINISSIEDNNCCD</sequence>
<dbReference type="Pfam" id="PF00005">
    <property type="entry name" value="ABC_tran"/>
    <property type="match status" value="1"/>
</dbReference>
<dbReference type="PANTHER" id="PTHR42734:SF5">
    <property type="entry name" value="IRON TRANSPORT SYSTEM ATP-BINDING PROTEIN HI_0361-RELATED"/>
    <property type="match status" value="1"/>
</dbReference>
<dbReference type="InterPro" id="IPR003439">
    <property type="entry name" value="ABC_transporter-like_ATP-bd"/>
</dbReference>
<dbReference type="RefSeq" id="WP_032525669.1">
    <property type="nucleotide sequence ID" value="NZ_CP138951.1"/>
</dbReference>
<dbReference type="STRING" id="74545.EU96_0036"/>
<keyword evidence="2" id="KW-0813">Transport</keyword>
<proteinExistence type="inferred from homology"/>
<evidence type="ECO:0000256" key="3">
    <source>
        <dbReference type="ARBA" id="ARBA00022741"/>
    </source>
</evidence>
<evidence type="ECO:0000256" key="2">
    <source>
        <dbReference type="ARBA" id="ARBA00022448"/>
    </source>
</evidence>
<dbReference type="PROSITE" id="PS00211">
    <property type="entry name" value="ABC_TRANSPORTER_1"/>
    <property type="match status" value="1"/>
</dbReference>
<dbReference type="PROSITE" id="PS50893">
    <property type="entry name" value="ABC_TRANSPORTER_2"/>
    <property type="match status" value="1"/>
</dbReference>
<protein>
    <submittedName>
        <fullName evidence="6">Zinc ABC transporter</fullName>
    </submittedName>
</protein>
<evidence type="ECO:0000259" key="5">
    <source>
        <dbReference type="PROSITE" id="PS50893"/>
    </source>
</evidence>
<organism evidence="6 7">
    <name type="scientific">Prochlorococcus marinus str. MIT 9302</name>
    <dbReference type="NCBI Taxonomy" id="74545"/>
    <lineage>
        <taxon>Bacteria</taxon>
        <taxon>Bacillati</taxon>
        <taxon>Cyanobacteriota</taxon>
        <taxon>Cyanophyceae</taxon>
        <taxon>Synechococcales</taxon>
        <taxon>Prochlorococcaceae</taxon>
        <taxon>Prochlorococcus</taxon>
    </lineage>
</organism>
<dbReference type="SMART" id="SM00382">
    <property type="entry name" value="AAA"/>
    <property type="match status" value="1"/>
</dbReference>